<evidence type="ECO:0000256" key="4">
    <source>
        <dbReference type="ARBA" id="ARBA00022989"/>
    </source>
</evidence>
<dbReference type="GO" id="GO:0005886">
    <property type="term" value="C:plasma membrane"/>
    <property type="evidence" value="ECO:0007669"/>
    <property type="project" value="UniProtKB-SubCell"/>
</dbReference>
<accession>A0A0K6IAB0</accession>
<dbReference type="PANTHER" id="PTHR38601">
    <property type="entry name" value="HYDROGENASE-4 COMPONENT E"/>
    <property type="match status" value="1"/>
</dbReference>
<evidence type="ECO:0000256" key="6">
    <source>
        <dbReference type="SAM" id="Phobius"/>
    </source>
</evidence>
<keyword evidence="5 6" id="KW-0472">Membrane</keyword>
<dbReference type="RefSeq" id="WP_055451644.1">
    <property type="nucleotide sequence ID" value="NZ_CYHF01000012.1"/>
</dbReference>
<keyword evidence="3 6" id="KW-0812">Transmembrane</keyword>
<sequence>MLIFHLGGVQASLFSLLTIIALILAFVMLGSHWIKNHILAFAAESWVIAALSAAVGISGHYPELIFIAALTALFRGSLLPYLLLRIVNDLKQNREFTPLLQPASSVVLGGFLVLFSYAVAEKLGMRMHLVDNIAVLALTAMFSLKLIGFLMLVLRAEAVSSILGLLVIENGIFLGSQILVPGMPLLLEMVILFDLLIIVSTFGLLIRYLHKEVGTTSSRELTRLVG</sequence>
<feature type="transmembrane region" description="Helical" evidence="6">
    <location>
        <begin position="132"/>
        <end position="154"/>
    </location>
</feature>
<keyword evidence="4 6" id="KW-1133">Transmembrane helix</keyword>
<organism evidence="7 8">
    <name type="scientific">Thiomonas bhubaneswarensis</name>
    <dbReference type="NCBI Taxonomy" id="339866"/>
    <lineage>
        <taxon>Bacteria</taxon>
        <taxon>Pseudomonadati</taxon>
        <taxon>Pseudomonadota</taxon>
        <taxon>Betaproteobacteria</taxon>
        <taxon>Burkholderiales</taxon>
        <taxon>Thiomonas</taxon>
    </lineage>
</organism>
<dbReference type="InterPro" id="IPR038730">
    <property type="entry name" value="HyfE-like"/>
</dbReference>
<feature type="transmembrane region" description="Helical" evidence="6">
    <location>
        <begin position="186"/>
        <end position="209"/>
    </location>
</feature>
<dbReference type="STRING" id="339866.GCA_001418255_02826"/>
<dbReference type="Proteomes" id="UP000183649">
    <property type="component" value="Unassembled WGS sequence"/>
</dbReference>
<keyword evidence="8" id="KW-1185">Reference proteome</keyword>
<dbReference type="AlphaFoldDB" id="A0A0K6IAB0"/>
<evidence type="ECO:0000313" key="8">
    <source>
        <dbReference type="Proteomes" id="UP000183649"/>
    </source>
</evidence>
<protein>
    <submittedName>
        <fullName evidence="7">Hydrogenase-4 membrane subunit HyfE</fullName>
    </submittedName>
</protein>
<evidence type="ECO:0000256" key="3">
    <source>
        <dbReference type="ARBA" id="ARBA00022692"/>
    </source>
</evidence>
<reference evidence="8" key="1">
    <citation type="submission" date="2015-08" db="EMBL/GenBank/DDBJ databases">
        <authorList>
            <person name="Varghese N."/>
        </authorList>
    </citation>
    <scope>NUCLEOTIDE SEQUENCE [LARGE SCALE GENOMIC DNA]</scope>
    <source>
        <strain evidence="8">DSM 18181</strain>
    </source>
</reference>
<evidence type="ECO:0000256" key="2">
    <source>
        <dbReference type="ARBA" id="ARBA00022475"/>
    </source>
</evidence>
<feature type="transmembrane region" description="Helical" evidence="6">
    <location>
        <begin position="38"/>
        <end position="58"/>
    </location>
</feature>
<evidence type="ECO:0000256" key="1">
    <source>
        <dbReference type="ARBA" id="ARBA00004651"/>
    </source>
</evidence>
<proteinExistence type="predicted"/>
<evidence type="ECO:0000313" key="7">
    <source>
        <dbReference type="EMBL" id="CUB00252.1"/>
    </source>
</evidence>
<feature type="transmembrane region" description="Helical" evidence="6">
    <location>
        <begin position="12"/>
        <end position="31"/>
    </location>
</feature>
<keyword evidence="2" id="KW-1003">Cell membrane</keyword>
<dbReference type="OrthoDB" id="5297619at2"/>
<feature type="transmembrane region" description="Helical" evidence="6">
    <location>
        <begin position="99"/>
        <end position="120"/>
    </location>
</feature>
<gene>
    <name evidence="7" type="ORF">Ga0061069_11241</name>
</gene>
<name>A0A0K6IAB0_9BURK</name>
<comment type="subcellular location">
    <subcellularLocation>
        <location evidence="1">Cell membrane</location>
        <topology evidence="1">Multi-pass membrane protein</topology>
    </subcellularLocation>
</comment>
<dbReference type="EMBL" id="CYHF01000012">
    <property type="protein sequence ID" value="CUB00252.1"/>
    <property type="molecule type" value="Genomic_DNA"/>
</dbReference>
<dbReference type="PANTHER" id="PTHR38601:SF1">
    <property type="entry name" value="HYDROGENASE-4 COMPONENT E"/>
    <property type="match status" value="1"/>
</dbReference>
<feature type="transmembrane region" description="Helical" evidence="6">
    <location>
        <begin position="64"/>
        <end position="87"/>
    </location>
</feature>
<evidence type="ECO:0000256" key="5">
    <source>
        <dbReference type="ARBA" id="ARBA00023136"/>
    </source>
</evidence>